<gene>
    <name evidence="1" type="ORF">AA0535_2916</name>
</gene>
<sequence length="60" mass="6106">MQSLIVIALVTIALLFWLNRLFPAHAASIKARLGLAKALPASGAKKGCNGCSGCKGGGCH</sequence>
<protein>
    <recommendedName>
        <fullName evidence="3">FeoB-associated Cys-rich membrane protein</fullName>
    </recommendedName>
</protein>
<evidence type="ECO:0008006" key="3">
    <source>
        <dbReference type="Google" id="ProtNLM"/>
    </source>
</evidence>
<comment type="caution">
    <text evidence="1">The sequence shown here is derived from an EMBL/GenBank/DDBJ whole genome shotgun (WGS) entry which is preliminary data.</text>
</comment>
<dbReference type="Proteomes" id="UP001062776">
    <property type="component" value="Unassembled WGS sequence"/>
</dbReference>
<organism evidence="1 2">
    <name type="scientific">Asaia krungthepensis NRIC 0535</name>
    <dbReference type="NCBI Taxonomy" id="1307925"/>
    <lineage>
        <taxon>Bacteria</taxon>
        <taxon>Pseudomonadati</taxon>
        <taxon>Pseudomonadota</taxon>
        <taxon>Alphaproteobacteria</taxon>
        <taxon>Acetobacterales</taxon>
        <taxon>Acetobacteraceae</taxon>
        <taxon>Asaia</taxon>
    </lineage>
</organism>
<evidence type="ECO:0000313" key="2">
    <source>
        <dbReference type="Proteomes" id="UP001062776"/>
    </source>
</evidence>
<name>A0ABQ0Q6J4_9PROT</name>
<accession>A0ABQ0Q6J4</accession>
<evidence type="ECO:0000313" key="1">
    <source>
        <dbReference type="EMBL" id="GBQ93697.1"/>
    </source>
</evidence>
<keyword evidence="2" id="KW-1185">Reference proteome</keyword>
<proteinExistence type="predicted"/>
<dbReference type="EMBL" id="BAPV01000061">
    <property type="protein sequence ID" value="GBQ93697.1"/>
    <property type="molecule type" value="Genomic_DNA"/>
</dbReference>
<reference evidence="1" key="1">
    <citation type="submission" date="2013-04" db="EMBL/GenBank/DDBJ databases">
        <title>The genome sequencing project of 58 acetic acid bacteria.</title>
        <authorList>
            <person name="Okamoto-Kainuma A."/>
            <person name="Ishikawa M."/>
            <person name="Umino S."/>
            <person name="Koizumi Y."/>
            <person name="Shiwa Y."/>
            <person name="Yoshikawa H."/>
            <person name="Matsutani M."/>
            <person name="Matsushita K."/>
        </authorList>
    </citation>
    <scope>NUCLEOTIDE SEQUENCE</scope>
    <source>
        <strain evidence="1">NRIC 0535</strain>
    </source>
</reference>